<evidence type="ECO:0000313" key="3">
    <source>
        <dbReference type="Proteomes" id="UP000054771"/>
    </source>
</evidence>
<dbReference type="STRING" id="454130.A0A0U5C3Z5"/>
<dbReference type="EMBL" id="CDMC01000003">
    <property type="protein sequence ID" value="CEL02458.1"/>
    <property type="molecule type" value="Genomic_DNA"/>
</dbReference>
<evidence type="ECO:0000256" key="1">
    <source>
        <dbReference type="SAM" id="MobiDB-lite"/>
    </source>
</evidence>
<feature type="compositionally biased region" description="Polar residues" evidence="1">
    <location>
        <begin position="15"/>
        <end position="27"/>
    </location>
</feature>
<organism evidence="2 3">
    <name type="scientific">Aspergillus calidoustus</name>
    <dbReference type="NCBI Taxonomy" id="454130"/>
    <lineage>
        <taxon>Eukaryota</taxon>
        <taxon>Fungi</taxon>
        <taxon>Dikarya</taxon>
        <taxon>Ascomycota</taxon>
        <taxon>Pezizomycotina</taxon>
        <taxon>Eurotiomycetes</taxon>
        <taxon>Eurotiomycetidae</taxon>
        <taxon>Eurotiales</taxon>
        <taxon>Aspergillaceae</taxon>
        <taxon>Aspergillus</taxon>
        <taxon>Aspergillus subgen. Nidulantes</taxon>
    </lineage>
</organism>
<reference evidence="3" key="1">
    <citation type="journal article" date="2016" name="Genome Announc.">
        <title>Draft genome sequences of fungus Aspergillus calidoustus.</title>
        <authorList>
            <person name="Horn F."/>
            <person name="Linde J."/>
            <person name="Mattern D.J."/>
            <person name="Walther G."/>
            <person name="Guthke R."/>
            <person name="Scherlach K."/>
            <person name="Martin K."/>
            <person name="Brakhage A.A."/>
            <person name="Petzke L."/>
            <person name="Valiante V."/>
        </authorList>
    </citation>
    <scope>NUCLEOTIDE SEQUENCE [LARGE SCALE GENOMIC DNA]</scope>
    <source>
        <strain evidence="3">SF006504</strain>
    </source>
</reference>
<evidence type="ECO:0008006" key="4">
    <source>
        <dbReference type="Google" id="ProtNLM"/>
    </source>
</evidence>
<accession>A0A0U5C3Z5</accession>
<feature type="region of interest" description="Disordered" evidence="1">
    <location>
        <begin position="135"/>
        <end position="180"/>
    </location>
</feature>
<feature type="region of interest" description="Disordered" evidence="1">
    <location>
        <begin position="1"/>
        <end position="97"/>
    </location>
</feature>
<dbReference type="AlphaFoldDB" id="A0A0U5C3Z5"/>
<evidence type="ECO:0000313" key="2">
    <source>
        <dbReference type="EMBL" id="CEL02458.1"/>
    </source>
</evidence>
<protein>
    <recommendedName>
        <fullName evidence="4">STF2-like protein</fullName>
    </recommendedName>
</protein>
<dbReference type="OrthoDB" id="103454at2759"/>
<dbReference type="Proteomes" id="UP000054771">
    <property type="component" value="Unassembled WGS sequence"/>
</dbReference>
<gene>
    <name evidence="2" type="ORF">ASPCAL03629</name>
</gene>
<name>A0A0U5C3Z5_ASPCI</name>
<proteinExistence type="predicted"/>
<keyword evidence="3" id="KW-1185">Reference proteome</keyword>
<sequence>MSLLPKTFSDEETPAGSTGVKQSTLSPRPTAHRATHLISPKMTRSHKVNDRDHSTPSGVTAPSENIPRYFAKSGPVDADPRKTKKNGGGKGNWGRSGEEVQDYAYTFMNTRRHSNSSLQGISGFKTKFETVEPEPVFEEDLHGPVTQTSIDGEPVIKVDSASSGVSGEIDKSGDRNVAAE</sequence>